<dbReference type="Proteomes" id="UP000247459">
    <property type="component" value="Unassembled WGS sequence"/>
</dbReference>
<reference evidence="6 7" key="1">
    <citation type="submission" date="2018-01" db="EMBL/GenBank/DDBJ databases">
        <title>Genome sequence of the PGP bacterium Paenibacillus illinoisensis E3.</title>
        <authorList>
            <person name="Rolli E."/>
            <person name="Marasco R."/>
            <person name="Bessem C."/>
            <person name="Michoud G."/>
            <person name="Gaiarsa S."/>
            <person name="Borin S."/>
            <person name="Daffonchio D."/>
        </authorList>
    </citation>
    <scope>NUCLEOTIDE SEQUENCE [LARGE SCALE GENOMIC DNA]</scope>
    <source>
        <strain evidence="6 7">E3</strain>
    </source>
</reference>
<dbReference type="GO" id="GO:0005886">
    <property type="term" value="C:plasma membrane"/>
    <property type="evidence" value="ECO:0007669"/>
    <property type="project" value="UniProtKB-SubCell"/>
</dbReference>
<evidence type="ECO:0000256" key="1">
    <source>
        <dbReference type="ARBA" id="ARBA00004236"/>
    </source>
</evidence>
<evidence type="ECO:0000256" key="4">
    <source>
        <dbReference type="SAM" id="Phobius"/>
    </source>
</evidence>
<dbReference type="EMBL" id="PRLG01000013">
    <property type="protein sequence ID" value="PYY30105.1"/>
    <property type="molecule type" value="Genomic_DNA"/>
</dbReference>
<organism evidence="6 7">
    <name type="scientific">Paenibacillus illinoisensis</name>
    <dbReference type="NCBI Taxonomy" id="59845"/>
    <lineage>
        <taxon>Bacteria</taxon>
        <taxon>Bacillati</taxon>
        <taxon>Bacillota</taxon>
        <taxon>Bacilli</taxon>
        <taxon>Bacillales</taxon>
        <taxon>Paenibacillaceae</taxon>
        <taxon>Paenibacillus</taxon>
    </lineage>
</organism>
<keyword evidence="6" id="KW-0808">Transferase</keyword>
<keyword evidence="2" id="KW-1003">Cell membrane</keyword>
<feature type="domain" description="HAMP" evidence="5">
    <location>
        <begin position="82"/>
        <end position="134"/>
    </location>
</feature>
<keyword evidence="6" id="KW-0418">Kinase</keyword>
<evidence type="ECO:0000259" key="5">
    <source>
        <dbReference type="PROSITE" id="PS50885"/>
    </source>
</evidence>
<evidence type="ECO:0000313" key="7">
    <source>
        <dbReference type="Proteomes" id="UP000247459"/>
    </source>
</evidence>
<feature type="transmembrane region" description="Helical" evidence="4">
    <location>
        <begin position="12"/>
        <end position="31"/>
    </location>
</feature>
<dbReference type="CDD" id="cd06225">
    <property type="entry name" value="HAMP"/>
    <property type="match status" value="1"/>
</dbReference>
<accession>A0A2W0CPJ6</accession>
<evidence type="ECO:0000256" key="3">
    <source>
        <dbReference type="ARBA" id="ARBA00023136"/>
    </source>
</evidence>
<keyword evidence="3 4" id="KW-0472">Membrane</keyword>
<dbReference type="InterPro" id="IPR003660">
    <property type="entry name" value="HAMP_dom"/>
</dbReference>
<dbReference type="PROSITE" id="PS50885">
    <property type="entry name" value="HAMP"/>
    <property type="match status" value="1"/>
</dbReference>
<dbReference type="RefSeq" id="WP_110757577.1">
    <property type="nucleotide sequence ID" value="NZ_PRLG01000013.1"/>
</dbReference>
<evidence type="ECO:0000313" key="6">
    <source>
        <dbReference type="EMBL" id="PYY30105.1"/>
    </source>
</evidence>
<proteinExistence type="predicted"/>
<dbReference type="GO" id="GO:0016301">
    <property type="term" value="F:kinase activity"/>
    <property type="evidence" value="ECO:0007669"/>
    <property type="project" value="UniProtKB-KW"/>
</dbReference>
<gene>
    <name evidence="6" type="ORF">PIL02S_01707</name>
</gene>
<dbReference type="AlphaFoldDB" id="A0A2W0CPJ6"/>
<comment type="subcellular location">
    <subcellularLocation>
        <location evidence="1">Cell membrane</location>
    </subcellularLocation>
</comment>
<comment type="caution">
    <text evidence="6">The sequence shown here is derived from an EMBL/GenBank/DDBJ whole genome shotgun (WGS) entry which is preliminary data.</text>
</comment>
<protein>
    <submittedName>
        <fullName evidence="6">Integral membrane sensor signal transduction histidine kinase</fullName>
    </submittedName>
</protein>
<sequence length="240" mass="27304">MRGSLRTVRLRYIYICGASALLSAMLLFVVYRMTRFAYHHLFSETTVVTRMVNWGINHVGTRPFLIFIGGALFALFFWIRSQKISDDMIRITMGTQEMAAGQIPAPIEVLNRGELRQIAANLNEIALGMHKGQLKGREGFASLTEHTPGFDNHADEKMKRDEVQRGSVQSDLPIKLTLYGVRSALEEIMKGHCRDQAEIEHWARMAYEQTLLLQHALESVHLDASEHAFPEEQEGKEQGY</sequence>
<keyword evidence="4" id="KW-1133">Transmembrane helix</keyword>
<keyword evidence="4" id="KW-0812">Transmembrane</keyword>
<name>A0A2W0CPJ6_9BACL</name>
<dbReference type="OrthoDB" id="2663974at2"/>
<feature type="transmembrane region" description="Helical" evidence="4">
    <location>
        <begin position="60"/>
        <end position="79"/>
    </location>
</feature>
<evidence type="ECO:0000256" key="2">
    <source>
        <dbReference type="ARBA" id="ARBA00022475"/>
    </source>
</evidence>
<dbReference type="GO" id="GO:0007165">
    <property type="term" value="P:signal transduction"/>
    <property type="evidence" value="ECO:0007669"/>
    <property type="project" value="InterPro"/>
</dbReference>